<dbReference type="InterPro" id="IPR039475">
    <property type="entry name" value="ILEI_FAM3C"/>
</dbReference>
<dbReference type="OrthoDB" id="440755at2759"/>
<evidence type="ECO:0000256" key="3">
    <source>
        <dbReference type="ARBA" id="ARBA00022525"/>
    </source>
</evidence>
<evidence type="ECO:0000256" key="6">
    <source>
        <dbReference type="ARBA" id="ARBA00023157"/>
    </source>
</evidence>
<keyword evidence="10" id="KW-1185">Reference proteome</keyword>
<comment type="caution">
    <text evidence="9">The sequence shown here is derived from an EMBL/GenBank/DDBJ whole genome shotgun (WGS) entry which is preliminary data.</text>
</comment>
<keyword evidence="5" id="KW-0430">Lectin</keyword>
<feature type="region of interest" description="Disordered" evidence="7">
    <location>
        <begin position="205"/>
        <end position="226"/>
    </location>
</feature>
<dbReference type="Pfam" id="PF15711">
    <property type="entry name" value="ILEI"/>
    <property type="match status" value="1"/>
</dbReference>
<evidence type="ECO:0000256" key="5">
    <source>
        <dbReference type="ARBA" id="ARBA00022734"/>
    </source>
</evidence>
<evidence type="ECO:0000256" key="7">
    <source>
        <dbReference type="SAM" id="MobiDB-lite"/>
    </source>
</evidence>
<dbReference type="AlphaFoldDB" id="A0A401PQ65"/>
<evidence type="ECO:0000256" key="2">
    <source>
        <dbReference type="ARBA" id="ARBA00010905"/>
    </source>
</evidence>
<organism evidence="9 10">
    <name type="scientific">Scyliorhinus torazame</name>
    <name type="common">Cloudy catshark</name>
    <name type="synonym">Catulus torazame</name>
    <dbReference type="NCBI Taxonomy" id="75743"/>
    <lineage>
        <taxon>Eukaryota</taxon>
        <taxon>Metazoa</taxon>
        <taxon>Chordata</taxon>
        <taxon>Craniata</taxon>
        <taxon>Vertebrata</taxon>
        <taxon>Chondrichthyes</taxon>
        <taxon>Elasmobranchii</taxon>
        <taxon>Galeomorphii</taxon>
        <taxon>Galeoidea</taxon>
        <taxon>Carcharhiniformes</taxon>
        <taxon>Scyliorhinidae</taxon>
        <taxon>Scyliorhinus</taxon>
    </lineage>
</organism>
<sequence>MRTAALLRGIVVLLVSVLTLFLASRFVSSERKLNGVKYLAEPEVKRPLCDSQIRCPANHFSFKIVSGAASVVGPSICFNNKVIMNGIMNNIGRGLNIALINASTGELLLTDFFDMWSGNIKLLVDFLLSVKPGTIFLLASFDDPATKMTDEARTLISELGSSFIHSVNFRDNWIFVGAKPIKEKSPFEQVMKNDKAKNKYGNWPEAVEMEGGNTTHATSEHPGDGT</sequence>
<feature type="domain" description="ILEI/PANDER" evidence="8">
    <location>
        <begin position="93"/>
        <end position="179"/>
    </location>
</feature>
<evidence type="ECO:0000313" key="9">
    <source>
        <dbReference type="EMBL" id="GCB75258.1"/>
    </source>
</evidence>
<comment type="similarity">
    <text evidence="2">Belongs to the FAM3 family.</text>
</comment>
<dbReference type="STRING" id="75743.A0A401PQ65"/>
<keyword evidence="3" id="KW-0964">Secreted</keyword>
<evidence type="ECO:0000256" key="4">
    <source>
        <dbReference type="ARBA" id="ARBA00022729"/>
    </source>
</evidence>
<keyword evidence="4" id="KW-0732">Signal</keyword>
<dbReference type="PANTHER" id="PTHR14592">
    <property type="entry name" value="UNCHARACTERIZED FAM3"/>
    <property type="match status" value="1"/>
</dbReference>
<accession>A0A401PQ65</accession>
<dbReference type="OMA" id="MCFENQI"/>
<dbReference type="EMBL" id="BFAA01009880">
    <property type="protein sequence ID" value="GCB75258.1"/>
    <property type="molecule type" value="Genomic_DNA"/>
</dbReference>
<dbReference type="CDD" id="cd13940">
    <property type="entry name" value="ILEI_FAM3C"/>
    <property type="match status" value="1"/>
</dbReference>
<protein>
    <recommendedName>
        <fullName evidence="8">ILEI/PANDER domain-containing protein</fullName>
    </recommendedName>
</protein>
<name>A0A401PQ65_SCYTO</name>
<dbReference type="PROSITE" id="PS52031">
    <property type="entry name" value="GG_LECTIN"/>
    <property type="match status" value="1"/>
</dbReference>
<dbReference type="Proteomes" id="UP000288216">
    <property type="component" value="Unassembled WGS sequence"/>
</dbReference>
<reference evidence="9 10" key="1">
    <citation type="journal article" date="2018" name="Nat. Ecol. Evol.">
        <title>Shark genomes provide insights into elasmobranch evolution and the origin of vertebrates.</title>
        <authorList>
            <person name="Hara Y"/>
            <person name="Yamaguchi K"/>
            <person name="Onimaru K"/>
            <person name="Kadota M"/>
            <person name="Koyanagi M"/>
            <person name="Keeley SD"/>
            <person name="Tatsumi K"/>
            <person name="Tanaka K"/>
            <person name="Motone F"/>
            <person name="Kageyama Y"/>
            <person name="Nozu R"/>
            <person name="Adachi N"/>
            <person name="Nishimura O"/>
            <person name="Nakagawa R"/>
            <person name="Tanegashima C"/>
            <person name="Kiyatake I"/>
            <person name="Matsumoto R"/>
            <person name="Murakumo K"/>
            <person name="Nishida K"/>
            <person name="Terakita A"/>
            <person name="Kuratani S"/>
            <person name="Sato K"/>
            <person name="Hyodo S Kuraku.S."/>
        </authorList>
    </citation>
    <scope>NUCLEOTIDE SEQUENCE [LARGE SCALE GENOMIC DNA]</scope>
</reference>
<feature type="non-terminal residue" evidence="9">
    <location>
        <position position="226"/>
    </location>
</feature>
<dbReference type="InterPro" id="IPR039477">
    <property type="entry name" value="ILEI/PANDER_dom"/>
</dbReference>
<dbReference type="GO" id="GO:0005576">
    <property type="term" value="C:extracellular region"/>
    <property type="evidence" value="ECO:0007669"/>
    <property type="project" value="UniProtKB-SubCell"/>
</dbReference>
<evidence type="ECO:0000313" key="10">
    <source>
        <dbReference type="Proteomes" id="UP000288216"/>
    </source>
</evidence>
<dbReference type="InterPro" id="IPR039220">
    <property type="entry name" value="FAM3"/>
</dbReference>
<comment type="subcellular location">
    <subcellularLocation>
        <location evidence="1">Secreted</location>
    </subcellularLocation>
</comment>
<evidence type="ECO:0000259" key="8">
    <source>
        <dbReference type="Pfam" id="PF15711"/>
    </source>
</evidence>
<evidence type="ECO:0000256" key="1">
    <source>
        <dbReference type="ARBA" id="ARBA00004613"/>
    </source>
</evidence>
<dbReference type="GO" id="GO:0030246">
    <property type="term" value="F:carbohydrate binding"/>
    <property type="evidence" value="ECO:0007669"/>
    <property type="project" value="UniProtKB-KW"/>
</dbReference>
<gene>
    <name evidence="9" type="ORF">scyTo_0016398</name>
</gene>
<proteinExistence type="inferred from homology"/>
<keyword evidence="6" id="KW-1015">Disulfide bond</keyword>